<feature type="transmembrane region" description="Helical" evidence="1">
    <location>
        <begin position="44"/>
        <end position="66"/>
    </location>
</feature>
<accession>A0A453LQ02</accession>
<reference evidence="2" key="5">
    <citation type="journal article" date="2021" name="G3 (Bethesda)">
        <title>Aegilops tauschii genome assembly Aet v5.0 features greater sequence contiguity and improved annotation.</title>
        <authorList>
            <person name="Wang L."/>
            <person name="Zhu T."/>
            <person name="Rodriguez J.C."/>
            <person name="Deal K.R."/>
            <person name="Dubcovsky J."/>
            <person name="McGuire P.E."/>
            <person name="Lux T."/>
            <person name="Spannagl M."/>
            <person name="Mayer K.F.X."/>
            <person name="Baldrich P."/>
            <person name="Meyers B.C."/>
            <person name="Huo N."/>
            <person name="Gu Y.Q."/>
            <person name="Zhou H."/>
            <person name="Devos K.M."/>
            <person name="Bennetzen J.L."/>
            <person name="Unver T."/>
            <person name="Budak H."/>
            <person name="Gulick P.J."/>
            <person name="Galiba G."/>
            <person name="Kalapos B."/>
            <person name="Nelson D.R."/>
            <person name="Li P."/>
            <person name="You F.M."/>
            <person name="Luo M.C."/>
            <person name="Dvorak J."/>
        </authorList>
    </citation>
    <scope>NUCLEOTIDE SEQUENCE [LARGE SCALE GENOMIC DNA]</scope>
    <source>
        <strain evidence="2">cv. AL8/78</strain>
    </source>
</reference>
<organism evidence="2 3">
    <name type="scientific">Aegilops tauschii subsp. strangulata</name>
    <name type="common">Goatgrass</name>
    <dbReference type="NCBI Taxonomy" id="200361"/>
    <lineage>
        <taxon>Eukaryota</taxon>
        <taxon>Viridiplantae</taxon>
        <taxon>Streptophyta</taxon>
        <taxon>Embryophyta</taxon>
        <taxon>Tracheophyta</taxon>
        <taxon>Spermatophyta</taxon>
        <taxon>Magnoliopsida</taxon>
        <taxon>Liliopsida</taxon>
        <taxon>Poales</taxon>
        <taxon>Poaceae</taxon>
        <taxon>BOP clade</taxon>
        <taxon>Pooideae</taxon>
        <taxon>Triticodae</taxon>
        <taxon>Triticeae</taxon>
        <taxon>Triticinae</taxon>
        <taxon>Aegilops</taxon>
    </lineage>
</organism>
<evidence type="ECO:0000256" key="1">
    <source>
        <dbReference type="SAM" id="Phobius"/>
    </source>
</evidence>
<dbReference type="Proteomes" id="UP000015105">
    <property type="component" value="Chromosome 5D"/>
</dbReference>
<feature type="transmembrane region" description="Helical" evidence="1">
    <location>
        <begin position="12"/>
        <end position="32"/>
    </location>
</feature>
<reference evidence="3" key="2">
    <citation type="journal article" date="2017" name="Nat. Plants">
        <title>The Aegilops tauschii genome reveals multiple impacts of transposons.</title>
        <authorList>
            <person name="Zhao G."/>
            <person name="Zou C."/>
            <person name="Li K."/>
            <person name="Wang K."/>
            <person name="Li T."/>
            <person name="Gao L."/>
            <person name="Zhang X."/>
            <person name="Wang H."/>
            <person name="Yang Z."/>
            <person name="Liu X."/>
            <person name="Jiang W."/>
            <person name="Mao L."/>
            <person name="Kong X."/>
            <person name="Jiao Y."/>
            <person name="Jia J."/>
        </authorList>
    </citation>
    <scope>NUCLEOTIDE SEQUENCE [LARGE SCALE GENOMIC DNA]</scope>
    <source>
        <strain evidence="3">cv. AL8/78</strain>
    </source>
</reference>
<keyword evidence="3" id="KW-1185">Reference proteome</keyword>
<dbReference type="EnsemblPlants" id="AET5Gv20875900.1">
    <property type="protein sequence ID" value="AET5Gv20875900.1"/>
    <property type="gene ID" value="AET5Gv20875900"/>
</dbReference>
<evidence type="ECO:0000313" key="3">
    <source>
        <dbReference type="Proteomes" id="UP000015105"/>
    </source>
</evidence>
<keyword evidence="1" id="KW-1133">Transmembrane helix</keyword>
<keyword evidence="1" id="KW-0472">Membrane</keyword>
<evidence type="ECO:0000313" key="2">
    <source>
        <dbReference type="EnsemblPlants" id="AET5Gv20875900.1"/>
    </source>
</evidence>
<dbReference type="Gramene" id="AET5Gv20875900.1">
    <property type="protein sequence ID" value="AET5Gv20875900.1"/>
    <property type="gene ID" value="AET5Gv20875900"/>
</dbReference>
<proteinExistence type="predicted"/>
<protein>
    <submittedName>
        <fullName evidence="2">Uncharacterized protein</fullName>
    </submittedName>
</protein>
<reference evidence="3" key="1">
    <citation type="journal article" date="2014" name="Science">
        <title>Ancient hybridizations among the ancestral genomes of bread wheat.</title>
        <authorList>
            <consortium name="International Wheat Genome Sequencing Consortium,"/>
            <person name="Marcussen T."/>
            <person name="Sandve S.R."/>
            <person name="Heier L."/>
            <person name="Spannagl M."/>
            <person name="Pfeifer M."/>
            <person name="Jakobsen K.S."/>
            <person name="Wulff B.B."/>
            <person name="Steuernagel B."/>
            <person name="Mayer K.F."/>
            <person name="Olsen O.A."/>
        </authorList>
    </citation>
    <scope>NUCLEOTIDE SEQUENCE [LARGE SCALE GENOMIC DNA]</scope>
    <source>
        <strain evidence="3">cv. AL8/78</strain>
    </source>
</reference>
<dbReference type="PANTHER" id="PTHR35997:SF17">
    <property type="entry name" value="DUF4408 DOMAIN-CONTAINING PROTEIN"/>
    <property type="match status" value="1"/>
</dbReference>
<reference evidence="2" key="3">
    <citation type="journal article" date="2017" name="Nature">
        <title>Genome sequence of the progenitor of the wheat D genome Aegilops tauschii.</title>
        <authorList>
            <person name="Luo M.C."/>
            <person name="Gu Y.Q."/>
            <person name="Puiu D."/>
            <person name="Wang H."/>
            <person name="Twardziok S.O."/>
            <person name="Deal K.R."/>
            <person name="Huo N."/>
            <person name="Zhu T."/>
            <person name="Wang L."/>
            <person name="Wang Y."/>
            <person name="McGuire P.E."/>
            <person name="Liu S."/>
            <person name="Long H."/>
            <person name="Ramasamy R.K."/>
            <person name="Rodriguez J.C."/>
            <person name="Van S.L."/>
            <person name="Yuan L."/>
            <person name="Wang Z."/>
            <person name="Xia Z."/>
            <person name="Xiao L."/>
            <person name="Anderson O.D."/>
            <person name="Ouyang S."/>
            <person name="Liang Y."/>
            <person name="Zimin A.V."/>
            <person name="Pertea G."/>
            <person name="Qi P."/>
            <person name="Bennetzen J.L."/>
            <person name="Dai X."/>
            <person name="Dawson M.W."/>
            <person name="Muller H.G."/>
            <person name="Kugler K."/>
            <person name="Rivarola-Duarte L."/>
            <person name="Spannagl M."/>
            <person name="Mayer K.F.X."/>
            <person name="Lu F.H."/>
            <person name="Bevan M.W."/>
            <person name="Leroy P."/>
            <person name="Li P."/>
            <person name="You F.M."/>
            <person name="Sun Q."/>
            <person name="Liu Z."/>
            <person name="Lyons E."/>
            <person name="Wicker T."/>
            <person name="Salzberg S.L."/>
            <person name="Devos K.M."/>
            <person name="Dvorak J."/>
        </authorList>
    </citation>
    <scope>NUCLEOTIDE SEQUENCE [LARGE SCALE GENOMIC DNA]</scope>
    <source>
        <strain evidence="2">cv. AL8/78</strain>
    </source>
</reference>
<name>A0A453LQ02_AEGTS</name>
<dbReference type="PANTHER" id="PTHR35997">
    <property type="entry name" value="COTTON FIBER PROTEIN-RELATED"/>
    <property type="match status" value="1"/>
</dbReference>
<dbReference type="AlphaFoldDB" id="A0A453LQ02"/>
<sequence>MTSMRPPQPQAIARVSISALAISLPIIYVSLLRVPPSALARDSTFWFLMSHSIIAIIAADSGVLFFSSAPHHQYDDHDHDNLSDVVGLHPAEAVQEDYCDVTSVPLMAPHEPTAPVDISTSVAS</sequence>
<reference evidence="2" key="4">
    <citation type="submission" date="2019-03" db="UniProtKB">
        <authorList>
            <consortium name="EnsemblPlants"/>
        </authorList>
    </citation>
    <scope>IDENTIFICATION</scope>
</reference>
<keyword evidence="1" id="KW-0812">Transmembrane</keyword>